<dbReference type="OrthoDB" id="1107337at2759"/>
<proteinExistence type="predicted"/>
<sequence length="73" mass="8292">MDNWYGLEADQISPYVSVNTRLMLASVVVDEVTRAKDKLSWGGSQDGRLSVSSAYDMLTNTNLSRQNMRRMFD</sequence>
<dbReference type="AlphaFoldDB" id="A0A565BU29"/>
<keyword evidence="2" id="KW-1185">Reference proteome</keyword>
<name>A0A565BU29_9BRAS</name>
<comment type="caution">
    <text evidence="1">The sequence shown here is derived from an EMBL/GenBank/DDBJ whole genome shotgun (WGS) entry which is preliminary data.</text>
</comment>
<evidence type="ECO:0000313" key="1">
    <source>
        <dbReference type="EMBL" id="VVB04882.1"/>
    </source>
</evidence>
<dbReference type="EMBL" id="CABITT030000005">
    <property type="protein sequence ID" value="VVB04882.1"/>
    <property type="molecule type" value="Genomic_DNA"/>
</dbReference>
<dbReference type="Proteomes" id="UP000489600">
    <property type="component" value="Unassembled WGS sequence"/>
</dbReference>
<gene>
    <name evidence="1" type="ORF">ANE_LOCUS15326</name>
</gene>
<protein>
    <submittedName>
        <fullName evidence="1">Uncharacterized protein</fullName>
    </submittedName>
</protein>
<accession>A0A565BU29</accession>
<organism evidence="1 2">
    <name type="scientific">Arabis nemorensis</name>
    <dbReference type="NCBI Taxonomy" id="586526"/>
    <lineage>
        <taxon>Eukaryota</taxon>
        <taxon>Viridiplantae</taxon>
        <taxon>Streptophyta</taxon>
        <taxon>Embryophyta</taxon>
        <taxon>Tracheophyta</taxon>
        <taxon>Spermatophyta</taxon>
        <taxon>Magnoliopsida</taxon>
        <taxon>eudicotyledons</taxon>
        <taxon>Gunneridae</taxon>
        <taxon>Pentapetalae</taxon>
        <taxon>rosids</taxon>
        <taxon>malvids</taxon>
        <taxon>Brassicales</taxon>
        <taxon>Brassicaceae</taxon>
        <taxon>Arabideae</taxon>
        <taxon>Arabis</taxon>
    </lineage>
</organism>
<evidence type="ECO:0000313" key="2">
    <source>
        <dbReference type="Proteomes" id="UP000489600"/>
    </source>
</evidence>
<reference evidence="1" key="1">
    <citation type="submission" date="2019-07" db="EMBL/GenBank/DDBJ databases">
        <authorList>
            <person name="Dittberner H."/>
        </authorList>
    </citation>
    <scope>NUCLEOTIDE SEQUENCE [LARGE SCALE GENOMIC DNA]</scope>
</reference>